<feature type="domain" description="DUF1214" evidence="2">
    <location>
        <begin position="240"/>
        <end position="325"/>
    </location>
</feature>
<keyword evidence="1" id="KW-0732">Signal</keyword>
<dbReference type="AlphaFoldDB" id="A0A2Z4RDZ1"/>
<accession>A0A2Z4RDZ1</accession>
<reference evidence="4 5" key="1">
    <citation type="submission" date="2018-05" db="EMBL/GenBank/DDBJ databases">
        <title>Whole genome sequence of Pseudomonas putida JBC17.</title>
        <authorList>
            <person name="Lee Y.H."/>
            <person name="David K."/>
        </authorList>
    </citation>
    <scope>NUCLEOTIDE SEQUENCE [LARGE SCALE GENOMIC DNA]</scope>
    <source>
        <strain evidence="4 5">JBC17</strain>
    </source>
</reference>
<dbReference type="OrthoDB" id="547269at2"/>
<evidence type="ECO:0000259" key="3">
    <source>
        <dbReference type="Pfam" id="PF06863"/>
    </source>
</evidence>
<dbReference type="PANTHER" id="PTHR36509">
    <property type="entry name" value="BLL3101 PROTEIN"/>
    <property type="match status" value="1"/>
</dbReference>
<dbReference type="InterPro" id="IPR010621">
    <property type="entry name" value="DUF1214"/>
</dbReference>
<dbReference type="SUPFAM" id="SSF160935">
    <property type="entry name" value="VPA0735-like"/>
    <property type="match status" value="1"/>
</dbReference>
<dbReference type="InterPro" id="IPR037050">
    <property type="entry name" value="DUF1254_sf"/>
</dbReference>
<dbReference type="Proteomes" id="UP000250299">
    <property type="component" value="Chromosome"/>
</dbReference>
<evidence type="ECO:0000313" key="4">
    <source>
        <dbReference type="EMBL" id="AWY39157.1"/>
    </source>
</evidence>
<dbReference type="InterPro" id="IPR010679">
    <property type="entry name" value="DUF1254"/>
</dbReference>
<feature type="signal peptide" evidence="1">
    <location>
        <begin position="1"/>
        <end position="25"/>
    </location>
</feature>
<sequence length="342" mass="37682">MQMLKAPIFALALIAPLCFGTVARAMTTAVTADNFVRAESDKFFSRVVGRGGFGKFVHNRELVPVDSQVVIRPNRDTLYSSAVFDLEAGPVTVTLPDAGQRYFSMMAISEDQYTQPLMYKPGQYHFTREAIGTRYVLLGVRTLVDPASAQDMQRGQALQDRITVDQPNGPGQFEVPQWDPARLDEIRASLLKVAATVPDSRGMFGKPAEVDPVRHYIGSASAWGGNPEQDAYYLNVTPARNDGATRYSLKVKDVPVDAFWSISVYNAAGYFERNSQNRYTLNSLTAKRESDGSIAVQFGDCEGAVVNCLPVTAGWNYMVRLYKPRANVLDGSWQFPQAVPAG</sequence>
<name>A0A2Z4RDZ1_PSEPU</name>
<evidence type="ECO:0000259" key="2">
    <source>
        <dbReference type="Pfam" id="PF06742"/>
    </source>
</evidence>
<dbReference type="Pfam" id="PF06863">
    <property type="entry name" value="DUF1254"/>
    <property type="match status" value="1"/>
</dbReference>
<evidence type="ECO:0000256" key="1">
    <source>
        <dbReference type="SAM" id="SignalP"/>
    </source>
</evidence>
<feature type="chain" id="PRO_5016392224" evidence="1">
    <location>
        <begin position="26"/>
        <end position="342"/>
    </location>
</feature>
<gene>
    <name evidence="4" type="ORF">DKY63_04250</name>
</gene>
<dbReference type="Pfam" id="PF06742">
    <property type="entry name" value="DUF1214"/>
    <property type="match status" value="1"/>
</dbReference>
<protein>
    <submittedName>
        <fullName evidence="4">DUF1254 domain-containing protein</fullName>
    </submittedName>
</protein>
<dbReference type="Gene3D" id="2.60.120.600">
    <property type="entry name" value="Domain of unknown function DUF1214, C-terminal domain"/>
    <property type="match status" value="1"/>
</dbReference>
<dbReference type="Gene3D" id="2.60.40.1610">
    <property type="entry name" value="Domain of unknown function DUF1254"/>
    <property type="match status" value="1"/>
</dbReference>
<dbReference type="EMBL" id="CP029693">
    <property type="protein sequence ID" value="AWY39157.1"/>
    <property type="molecule type" value="Genomic_DNA"/>
</dbReference>
<evidence type="ECO:0000313" key="5">
    <source>
        <dbReference type="Proteomes" id="UP000250299"/>
    </source>
</evidence>
<dbReference type="PANTHER" id="PTHR36509:SF2">
    <property type="entry name" value="BLL3101 PROTEIN"/>
    <property type="match status" value="1"/>
</dbReference>
<dbReference type="InterPro" id="IPR037049">
    <property type="entry name" value="DUF1214_C_sf"/>
</dbReference>
<dbReference type="RefSeq" id="WP_110962939.1">
    <property type="nucleotide sequence ID" value="NZ_CP029693.1"/>
</dbReference>
<organism evidence="4 5">
    <name type="scientific">Pseudomonas putida</name>
    <name type="common">Arthrobacter siderocapsulatus</name>
    <dbReference type="NCBI Taxonomy" id="303"/>
    <lineage>
        <taxon>Bacteria</taxon>
        <taxon>Pseudomonadati</taxon>
        <taxon>Pseudomonadota</taxon>
        <taxon>Gammaproteobacteria</taxon>
        <taxon>Pseudomonadales</taxon>
        <taxon>Pseudomonadaceae</taxon>
        <taxon>Pseudomonas</taxon>
    </lineage>
</organism>
<proteinExistence type="predicted"/>
<feature type="domain" description="DUF1254" evidence="3">
    <location>
        <begin position="54"/>
        <end position="138"/>
    </location>
</feature>